<comment type="caution">
    <text evidence="2">The sequence shown here is derived from an EMBL/GenBank/DDBJ whole genome shotgun (WGS) entry which is preliminary data.</text>
</comment>
<evidence type="ECO:0000313" key="3">
    <source>
        <dbReference type="Proteomes" id="UP001209540"/>
    </source>
</evidence>
<keyword evidence="3" id="KW-1185">Reference proteome</keyword>
<protein>
    <submittedName>
        <fullName evidence="2">Uncharacterized protein</fullName>
    </submittedName>
</protein>
<evidence type="ECO:0000256" key="1">
    <source>
        <dbReference type="SAM" id="MobiDB-lite"/>
    </source>
</evidence>
<feature type="region of interest" description="Disordered" evidence="1">
    <location>
        <begin position="1"/>
        <end position="33"/>
    </location>
</feature>
<name>A0AAD5PE24_9FUNG</name>
<dbReference type="Proteomes" id="UP001209540">
    <property type="component" value="Unassembled WGS sequence"/>
</dbReference>
<accession>A0AAD5PE24</accession>
<dbReference type="EMBL" id="JAIXMP010000014">
    <property type="protein sequence ID" value="KAI9262369.1"/>
    <property type="molecule type" value="Genomic_DNA"/>
</dbReference>
<proteinExistence type="predicted"/>
<sequence>MKPGQKLQVGKQQEVDSDEQQQSNNSKVQQQSKNLQVENLLQVDPFLKQLGKDEKHDDYDYFVEGTLQHRMNKDNNCTTATRHLMMTQPYFHNNTTHHELSSSKSAIVPCTSNNDYYQVVQDTTTHVNDEYALQYFLADYIKSRRLLLLHYSSSQEKQQQHIFKQVSPMMKPNPTYPLEEERYFSTSSSASSLSDEYIADELTTQEARYYGLSLTDPEYNLKLLAQVTYELLIRF</sequence>
<evidence type="ECO:0000313" key="2">
    <source>
        <dbReference type="EMBL" id="KAI9262369.1"/>
    </source>
</evidence>
<reference evidence="2" key="1">
    <citation type="journal article" date="2022" name="IScience">
        <title>Evolution of zygomycete secretomes and the origins of terrestrial fungal ecologies.</title>
        <authorList>
            <person name="Chang Y."/>
            <person name="Wang Y."/>
            <person name="Mondo S."/>
            <person name="Ahrendt S."/>
            <person name="Andreopoulos W."/>
            <person name="Barry K."/>
            <person name="Beard J."/>
            <person name="Benny G.L."/>
            <person name="Blankenship S."/>
            <person name="Bonito G."/>
            <person name="Cuomo C."/>
            <person name="Desiro A."/>
            <person name="Gervers K.A."/>
            <person name="Hundley H."/>
            <person name="Kuo A."/>
            <person name="LaButti K."/>
            <person name="Lang B.F."/>
            <person name="Lipzen A."/>
            <person name="O'Donnell K."/>
            <person name="Pangilinan J."/>
            <person name="Reynolds N."/>
            <person name="Sandor L."/>
            <person name="Smith M.E."/>
            <person name="Tsang A."/>
            <person name="Grigoriev I.V."/>
            <person name="Stajich J.E."/>
            <person name="Spatafora J.W."/>
        </authorList>
    </citation>
    <scope>NUCLEOTIDE SEQUENCE</scope>
    <source>
        <strain evidence="2">RSA 2281</strain>
    </source>
</reference>
<reference evidence="2" key="2">
    <citation type="submission" date="2023-02" db="EMBL/GenBank/DDBJ databases">
        <authorList>
            <consortium name="DOE Joint Genome Institute"/>
            <person name="Mondo S.J."/>
            <person name="Chang Y."/>
            <person name="Wang Y."/>
            <person name="Ahrendt S."/>
            <person name="Andreopoulos W."/>
            <person name="Barry K."/>
            <person name="Beard J."/>
            <person name="Benny G.L."/>
            <person name="Blankenship S."/>
            <person name="Bonito G."/>
            <person name="Cuomo C."/>
            <person name="Desiro A."/>
            <person name="Gervers K.A."/>
            <person name="Hundley H."/>
            <person name="Kuo A."/>
            <person name="LaButti K."/>
            <person name="Lang B.F."/>
            <person name="Lipzen A."/>
            <person name="O'Donnell K."/>
            <person name="Pangilinan J."/>
            <person name="Reynolds N."/>
            <person name="Sandor L."/>
            <person name="Smith M.W."/>
            <person name="Tsang A."/>
            <person name="Grigoriev I.V."/>
            <person name="Stajich J.E."/>
            <person name="Spatafora J.W."/>
        </authorList>
    </citation>
    <scope>NUCLEOTIDE SEQUENCE</scope>
    <source>
        <strain evidence="2">RSA 2281</strain>
    </source>
</reference>
<gene>
    <name evidence="2" type="ORF">BDA99DRAFT_560214</name>
</gene>
<organism evidence="2 3">
    <name type="scientific">Phascolomyces articulosus</name>
    <dbReference type="NCBI Taxonomy" id="60185"/>
    <lineage>
        <taxon>Eukaryota</taxon>
        <taxon>Fungi</taxon>
        <taxon>Fungi incertae sedis</taxon>
        <taxon>Mucoromycota</taxon>
        <taxon>Mucoromycotina</taxon>
        <taxon>Mucoromycetes</taxon>
        <taxon>Mucorales</taxon>
        <taxon>Lichtheimiaceae</taxon>
        <taxon>Phascolomyces</taxon>
    </lineage>
</organism>
<feature type="compositionally biased region" description="Low complexity" evidence="1">
    <location>
        <begin position="20"/>
        <end position="33"/>
    </location>
</feature>
<dbReference type="AlphaFoldDB" id="A0AAD5PE24"/>